<evidence type="ECO:0000313" key="1">
    <source>
        <dbReference type="EMBL" id="XBV47629.1"/>
    </source>
</evidence>
<reference evidence="1" key="1">
    <citation type="submission" date="2024-06" db="EMBL/GenBank/DDBJ databases">
        <title>Multiomics insights into the TNT degradation mechanism by Pantoea sp. BJ2 isolated from an ammunition destruction site.</title>
        <authorList>
            <person name="Luo J."/>
        </authorList>
    </citation>
    <scope>NUCLEOTIDE SEQUENCE</scope>
    <source>
        <strain evidence="1">BJ2</strain>
        <plasmid evidence="1">plasmindB</plasmid>
    </source>
</reference>
<dbReference type="Gene3D" id="3.30.70.2150">
    <property type="match status" value="2"/>
</dbReference>
<dbReference type="AlphaFoldDB" id="A0AAU7U3R7"/>
<evidence type="ECO:0008006" key="2">
    <source>
        <dbReference type="Google" id="ProtNLM"/>
    </source>
</evidence>
<proteinExistence type="predicted"/>
<keyword evidence="1" id="KW-0614">Plasmid</keyword>
<protein>
    <recommendedName>
        <fullName evidence="2">Phage tail protein</fullName>
    </recommendedName>
</protein>
<accession>A0AAU7U3R7</accession>
<sequence>MSPDTASSTLRNKEAAGDTYLLPDMSRFEPAVIGAWECIWNSPYWFSAERDLNEGERVSVAVISEQDGSVLCGLTFIAGVNNRQKDNWLSALAAQINDNDTVKPWLRAGYLDSDDVFHEGPQAGVVRLWCWGGRSRIVCTAPFTGNLQPVLVLPDVNMNAGQTLWLQVRDRTTQRVCETLDITLAGESWQEEFCTSINRRSDFVRAGGRGENGLTPVPAAAGSRVLVPQLAGLDITLDPFEPLDAEDNAVPLADPHGALKRDEQKLDDPAHYRKRAGQHAINLGSRLYLPAFVADEFSRVENVPQEQDDGINTPLIDLPDPQSPIHYAVCCKMKVQNSERGYFFTGIGDVLESEPLETLIPFLSITGKRYAISWDQKRPDAEVFQALLTNRDELSGLFGYVDERYTVNDDYYDRLNPLGLFRYKQTISSSALIENIPKINTSLRQTTAGCYIRYGDDNPQYLPLWNLINADAPDKYAGVNVRLLSDAERFWQLGGNVNIYCLPPLAGLGVFAPDGETALPFGITVVSRQRVSHALPVQSDGYNRLRTPLSKVSSTLCEDAAFTLGSEVFDTSGETESGVDPLTGLYHAHYPLVVLQSRTDPRVRLDLSLHYAATRANESALGDGWAFRRTSFDNRLRRFRHLSGRTFTLTEDNMAALGRGESLTLGDMMLSGELLKDNIKFSVLSTLTVRLPDGEVVTLGQPGGAEEAGEDFKLSVEKRLTALNANLRTLKAMQDNIAKEAGDVTWSDGSWSPSHKKEEALRRAKHYGSQIAANEREIELYKTRAVVLVPVSIGREDGATLTLSWDGMKGHVRLLSVSDGERVLLTATHSSPVAKGRYASVFTVWPDTSEAYEVRLEIEDCLLRTVTRRPVGGREGKQVRFGYCNDPLFDRLLDCVIGEDGEREFITWRSGLVADDGTWVVPAVMARMFLPGGEGAAMKEFWRWRGDVSLIPGPGGTRTSIHTASDGTVTVREWEYSAAGPRPVSVSETRADGTGSTTRSYYTHTVNAKAAPRLQSLATRVTVMPNSPALQTRGEK</sequence>
<dbReference type="EMBL" id="CP158294">
    <property type="protein sequence ID" value="XBV47629.1"/>
    <property type="molecule type" value="Genomic_DNA"/>
</dbReference>
<organism evidence="1">
    <name type="scientific">Pantoea sp. BJ2</name>
    <dbReference type="NCBI Taxonomy" id="3141322"/>
    <lineage>
        <taxon>Bacteria</taxon>
        <taxon>Pseudomonadati</taxon>
        <taxon>Pseudomonadota</taxon>
        <taxon>Gammaproteobacteria</taxon>
        <taxon>Enterobacterales</taxon>
        <taxon>Erwiniaceae</taxon>
        <taxon>Pantoea</taxon>
    </lineage>
</organism>
<dbReference type="RefSeq" id="WP_350262675.1">
    <property type="nucleotide sequence ID" value="NZ_CP158294.1"/>
</dbReference>
<gene>
    <name evidence="1" type="ORF">AAF463_23605</name>
</gene>
<name>A0AAU7U3R7_9GAMM</name>
<geneLocation type="plasmid" evidence="1">
    <name>plasmindB</name>
</geneLocation>